<dbReference type="InterPro" id="IPR004697">
    <property type="entry name" value="AbgT"/>
</dbReference>
<organism evidence="1 2">
    <name type="scientific">Glycocaulis alkaliphilus</name>
    <dbReference type="NCBI Taxonomy" id="1434191"/>
    <lineage>
        <taxon>Bacteria</taxon>
        <taxon>Pseudomonadati</taxon>
        <taxon>Pseudomonadota</taxon>
        <taxon>Alphaproteobacteria</taxon>
        <taxon>Maricaulales</taxon>
        <taxon>Maricaulaceae</taxon>
        <taxon>Glycocaulis</taxon>
    </lineage>
</organism>
<sequence>MANVDAPAVEERQKGILGWIEKTGNKLPDPVIIFAYLIGILIVVSVITDFLNVSVEHPVRVNEDGSPVVEPARMLFRSELIEHLLVRMPTIFTSFHPLGYVLVVMLGAGVAERAGLFGTAMRAAVRNAPRFLLTPAVALVAMLANLAADAAYVVLIPLAGVIYAAAGRHPIAGITAAFAGVSGGFSANLFPGQLDALLFGITEAAVGSLVTDWVMNIAGNWYFIAVMTFIYLPVIWFVTDGIIEKRLGKWTGGAVAGSDDADDDPDAPLTAGQKKGLAHAGLAVLAVVFLWLFLTVDMVELVSFGALSIWGGNPPLLNPDPTLEVTQQLIPFFTSLVAGFLILFLAAGVAYGMAAGTIKTHRDTVEMMAGGMKDMGYYLVLAFAAAYFVEMFNLSNLGIISAVNGANAIQQSGLPLPIVLGLIVLFAGVLNLFVGSASAKWAFMAPILVPMLMLLGISPEMATAAYRVGDSATNIITPLMVYFPLVLVFARRWVPEFGIGSLTAAMLPYSVWLMITGIAMTIAWVYLGLPLGPGAEVGYTLPAAN</sequence>
<evidence type="ECO:0000313" key="1">
    <source>
        <dbReference type="EMBL" id="AZU04783.1"/>
    </source>
</evidence>
<evidence type="ECO:0000313" key="2">
    <source>
        <dbReference type="Proteomes" id="UP000286954"/>
    </source>
</evidence>
<dbReference type="RefSeq" id="WP_127568016.1">
    <property type="nucleotide sequence ID" value="NZ_BMFB01000001.1"/>
</dbReference>
<dbReference type="KEGG" id="gak:X907_2268"/>
<accession>A0A3T0EBG9</accession>
<proteinExistence type="predicted"/>
<reference evidence="1 2" key="1">
    <citation type="submission" date="2016-12" db="EMBL/GenBank/DDBJ databases">
        <title>The genome of dimorphic prosthecate Glycocaulis alkaliphilus 6b-8t, isolated from crude oil dictates its adaptability in petroleum environments.</title>
        <authorList>
            <person name="Wu X.-L."/>
            <person name="Geng S."/>
        </authorList>
    </citation>
    <scope>NUCLEOTIDE SEQUENCE [LARGE SCALE GENOMIC DNA]</scope>
    <source>
        <strain evidence="1 2">6B-8</strain>
    </source>
</reference>
<dbReference type="Proteomes" id="UP000286954">
    <property type="component" value="Chromosome"/>
</dbReference>
<dbReference type="AlphaFoldDB" id="A0A3T0EBG9"/>
<dbReference type="GO" id="GO:0015558">
    <property type="term" value="F:secondary active p-aminobenzoyl-glutamate transmembrane transporter activity"/>
    <property type="evidence" value="ECO:0007669"/>
    <property type="project" value="InterPro"/>
</dbReference>
<dbReference type="PANTHER" id="PTHR30282:SF1">
    <property type="entry name" value="ABGT FAMILY TRANSPORTER"/>
    <property type="match status" value="1"/>
</dbReference>
<gene>
    <name evidence="1" type="ORF">X907_2268</name>
</gene>
<protein>
    <submittedName>
        <fullName evidence="1">AbgT transporter</fullName>
    </submittedName>
</protein>
<dbReference type="OrthoDB" id="3314392at2"/>
<dbReference type="Pfam" id="PF03806">
    <property type="entry name" value="ABG_transport"/>
    <property type="match status" value="1"/>
</dbReference>
<dbReference type="PANTHER" id="PTHR30282">
    <property type="entry name" value="P-AMINOBENZOYL GLUTAMATE TRANSPORTER"/>
    <property type="match status" value="1"/>
</dbReference>
<dbReference type="GO" id="GO:1902604">
    <property type="term" value="P:p-aminobenzoyl-glutamate transmembrane transport"/>
    <property type="evidence" value="ECO:0007669"/>
    <property type="project" value="InterPro"/>
</dbReference>
<dbReference type="EMBL" id="CP018911">
    <property type="protein sequence ID" value="AZU04783.1"/>
    <property type="molecule type" value="Genomic_DNA"/>
</dbReference>
<name>A0A3T0EBG9_9PROT</name>
<keyword evidence="2" id="KW-1185">Reference proteome</keyword>